<evidence type="ECO:0000313" key="5">
    <source>
        <dbReference type="EMBL" id="CAA7394074.1"/>
    </source>
</evidence>
<gene>
    <name evidence="5" type="ORF">SI8410_04004735</name>
</gene>
<evidence type="ECO:0000256" key="4">
    <source>
        <dbReference type="SAM" id="MobiDB-lite"/>
    </source>
</evidence>
<evidence type="ECO:0000313" key="6">
    <source>
        <dbReference type="Proteomes" id="UP000663760"/>
    </source>
</evidence>
<dbReference type="GO" id="GO:0045292">
    <property type="term" value="P:mRNA cis splicing, via spliceosome"/>
    <property type="evidence" value="ECO:0007669"/>
    <property type="project" value="TreeGrafter"/>
</dbReference>
<dbReference type="Pfam" id="PF03343">
    <property type="entry name" value="SART-1"/>
    <property type="match status" value="2"/>
</dbReference>
<dbReference type="GO" id="GO:0046540">
    <property type="term" value="C:U4/U6 x U5 tri-snRNP complex"/>
    <property type="evidence" value="ECO:0007669"/>
    <property type="project" value="TreeGrafter"/>
</dbReference>
<proteinExistence type="inferred from homology"/>
<name>A0A7I8KA32_SPIIN</name>
<comment type="similarity">
    <text evidence="2">Belongs to the SNU66/SART1 family.</text>
</comment>
<organism evidence="5 6">
    <name type="scientific">Spirodela intermedia</name>
    <name type="common">Intermediate duckweed</name>
    <dbReference type="NCBI Taxonomy" id="51605"/>
    <lineage>
        <taxon>Eukaryota</taxon>
        <taxon>Viridiplantae</taxon>
        <taxon>Streptophyta</taxon>
        <taxon>Embryophyta</taxon>
        <taxon>Tracheophyta</taxon>
        <taxon>Spermatophyta</taxon>
        <taxon>Magnoliopsida</taxon>
        <taxon>Liliopsida</taxon>
        <taxon>Araceae</taxon>
        <taxon>Lemnoideae</taxon>
        <taxon>Spirodela</taxon>
    </lineage>
</organism>
<sequence>MEDGGENGGDFGLEDVGRSSGKHSRSKDRNRKERREEKDHGSRREREEEPDRKERRKVDGREEKDREREKEDSDRKERRKGDDREEKDREREKERSRDKTREKGHDKDGKLGEDREKEGEREREPNSERERSYDREHERSKEKGKDRGREQDRDRDVERDRTSEKLEHDRGKERERAHDYGRDRERERDRERGKMRERDHETERGREKDLERGKYRDREREERDRNKEREREKDRIKDRERDKEKEKERIDKGKEKLKDRDKEKRLETDRDRSRTRDRERVGDEGDRLKIEGKESRNSLEQVKAIEGENRDIHARDASKDHEQNLAFQQLSTSEIEERITKMKQERLKKKPSGESEILSWVNKSRKLEDKRTIEKQKASRLMKALEEQDNINEESEEEEGAAGLVGKHLAGVKILHGLDKVLEGGTVVLTLKDQSILANGDVNEDIDMLENVEIGEQKRRNEAYKAAKKGAGVYDDKFSEEALSEKKMLPQYDEPNQDEGVTLDDSGRFTGEAEKKLEELRRRIQGNVVSKNYEDLTTYGKTSSDYFTPEEMLQFKKPKRKKSLRKKEKLDLDALEADAKSVGLGASDLGSRKDQIRSSSKLEQERAEAQMRSEAYESALARAQEASMALARAETLTIVKAEEDDGPVFGEDYEDLQRSLERARKLALSRQEEAAASGPQAIALEVKSKTVEIENRTSTEPQENKVVITEMEEFVLGLQFNEDTHKPDSEDVFMDEEQEEKELKDHVEDVGDEASAWSELMETDVAEPSISKEEEDVVPDEVIHEVVVGKGLSGALKLLQDRGTLKETIDWGGRTMDKKKSKLVGLVDNDGSGSKEIRIERLDEFGRIMTPKEAFRMLSHKFHGKGPGKAKLEKRMKQYQEDLKLKQMKASDTPSMSVERMREAQARLKTPYLVLSGHVKPGQTSDPRSGFATVEKDTLGSLTPMLGDRKVEHFLGIKRKDDSGGMGPPPPKKSKS</sequence>
<dbReference type="Proteomes" id="UP000663760">
    <property type="component" value="Chromosome 4"/>
</dbReference>
<feature type="region of interest" description="Disordered" evidence="4">
    <location>
        <begin position="1"/>
        <end position="355"/>
    </location>
</feature>
<feature type="compositionally biased region" description="Basic and acidic residues" evidence="4">
    <location>
        <begin position="505"/>
        <end position="514"/>
    </location>
</feature>
<evidence type="ECO:0000256" key="3">
    <source>
        <dbReference type="ARBA" id="ARBA00023242"/>
    </source>
</evidence>
<comment type="subcellular location">
    <subcellularLocation>
        <location evidence="1">Nucleus</location>
    </subcellularLocation>
</comment>
<evidence type="ECO:0000256" key="2">
    <source>
        <dbReference type="ARBA" id="ARBA00006076"/>
    </source>
</evidence>
<feature type="compositionally biased region" description="Basic and acidic residues" evidence="4">
    <location>
        <begin position="30"/>
        <end position="323"/>
    </location>
</feature>
<accession>A0A7I8KA32</accession>
<protein>
    <submittedName>
        <fullName evidence="5">Uncharacterized protein</fullName>
    </submittedName>
</protein>
<reference evidence="5" key="1">
    <citation type="submission" date="2020-02" db="EMBL/GenBank/DDBJ databases">
        <authorList>
            <person name="Scholz U."/>
            <person name="Mascher M."/>
            <person name="Fiebig A."/>
        </authorList>
    </citation>
    <scope>NUCLEOTIDE SEQUENCE</scope>
</reference>
<feature type="compositionally biased region" description="Basic and acidic residues" evidence="4">
    <location>
        <begin position="590"/>
        <end position="610"/>
    </location>
</feature>
<dbReference type="InterPro" id="IPR005011">
    <property type="entry name" value="SNU66/SART1"/>
</dbReference>
<feature type="region of interest" description="Disordered" evidence="4">
    <location>
        <begin position="487"/>
        <end position="514"/>
    </location>
</feature>
<feature type="compositionally biased region" description="Basic and acidic residues" evidence="4">
    <location>
        <begin position="335"/>
        <end position="345"/>
    </location>
</feature>
<dbReference type="OrthoDB" id="5583at2759"/>
<feature type="compositionally biased region" description="Pro residues" evidence="4">
    <location>
        <begin position="967"/>
        <end position="976"/>
    </location>
</feature>
<evidence type="ECO:0000256" key="1">
    <source>
        <dbReference type="ARBA" id="ARBA00004123"/>
    </source>
</evidence>
<dbReference type="GO" id="GO:0000481">
    <property type="term" value="P:maturation of 5S rRNA"/>
    <property type="evidence" value="ECO:0007669"/>
    <property type="project" value="TreeGrafter"/>
</dbReference>
<feature type="compositionally biased region" description="Basic residues" evidence="4">
    <location>
        <begin position="20"/>
        <end position="29"/>
    </location>
</feature>
<keyword evidence="3" id="KW-0539">Nucleus</keyword>
<feature type="region of interest" description="Disordered" evidence="4">
    <location>
        <begin position="955"/>
        <end position="976"/>
    </location>
</feature>
<dbReference type="EMBL" id="LR746267">
    <property type="protein sequence ID" value="CAA7394074.1"/>
    <property type="molecule type" value="Genomic_DNA"/>
</dbReference>
<keyword evidence="6" id="KW-1185">Reference proteome</keyword>
<feature type="region of interest" description="Disordered" evidence="4">
    <location>
        <begin position="583"/>
        <end position="610"/>
    </location>
</feature>
<dbReference type="AlphaFoldDB" id="A0A7I8KA32"/>
<feature type="compositionally biased region" description="Gly residues" evidence="4">
    <location>
        <begin position="1"/>
        <end position="11"/>
    </location>
</feature>
<dbReference type="PANTHER" id="PTHR14152">
    <property type="entry name" value="SQUAMOUS CELL CARCINOMA ANTIGEN RECOGNISED BY CYTOTOXIC T LYMPHOCYTES"/>
    <property type="match status" value="1"/>
</dbReference>
<dbReference type="PANTHER" id="PTHR14152:SF5">
    <property type="entry name" value="U4_U6.U5 TRI-SNRNP-ASSOCIATED PROTEIN 1"/>
    <property type="match status" value="1"/>
</dbReference>